<feature type="repeat" description="ANK" evidence="3">
    <location>
        <begin position="417"/>
        <end position="449"/>
    </location>
</feature>
<evidence type="ECO:0000256" key="1">
    <source>
        <dbReference type="ARBA" id="ARBA00022737"/>
    </source>
</evidence>
<dbReference type="GO" id="GO:0009116">
    <property type="term" value="P:nucleoside metabolic process"/>
    <property type="evidence" value="ECO:0007669"/>
    <property type="project" value="InterPro"/>
</dbReference>
<proteinExistence type="predicted"/>
<dbReference type="Pfam" id="PF24883">
    <property type="entry name" value="NPHP3_N"/>
    <property type="match status" value="1"/>
</dbReference>
<reference evidence="6" key="1">
    <citation type="submission" date="2023-01" db="EMBL/GenBank/DDBJ databases">
        <title>The chitinases involved in constricting ring structure development in the nematode-trapping fungus Drechslerella dactyloides.</title>
        <authorList>
            <person name="Wang R."/>
            <person name="Zhang L."/>
            <person name="Tang P."/>
            <person name="Li S."/>
            <person name="Liang L."/>
        </authorList>
    </citation>
    <scope>NUCLEOTIDE SEQUENCE</scope>
    <source>
        <strain evidence="6">YMF1.00031</strain>
    </source>
</reference>
<dbReference type="SUPFAM" id="SSF53167">
    <property type="entry name" value="Purine and uridine phosphorylases"/>
    <property type="match status" value="1"/>
</dbReference>
<keyword evidence="1" id="KW-0677">Repeat</keyword>
<dbReference type="PROSITE" id="PS50088">
    <property type="entry name" value="ANK_REPEAT"/>
    <property type="match status" value="9"/>
</dbReference>
<dbReference type="InterPro" id="IPR056884">
    <property type="entry name" value="NPHP3-like_N"/>
</dbReference>
<gene>
    <name evidence="6" type="ORF">Dda_9306</name>
</gene>
<dbReference type="Gene3D" id="3.40.50.300">
    <property type="entry name" value="P-loop containing nucleotide triphosphate hydrolases"/>
    <property type="match status" value="1"/>
</dbReference>
<name>A0AAD6NFD2_DREDA</name>
<dbReference type="PANTHER" id="PTHR24198">
    <property type="entry name" value="ANKYRIN REPEAT AND PROTEIN KINASE DOMAIN-CONTAINING PROTEIN"/>
    <property type="match status" value="1"/>
</dbReference>
<feature type="repeat" description="ANK" evidence="3">
    <location>
        <begin position="1873"/>
        <end position="1905"/>
    </location>
</feature>
<organism evidence="6 7">
    <name type="scientific">Drechslerella dactyloides</name>
    <name type="common">Nematode-trapping fungus</name>
    <name type="synonym">Arthrobotrys dactyloides</name>
    <dbReference type="NCBI Taxonomy" id="74499"/>
    <lineage>
        <taxon>Eukaryota</taxon>
        <taxon>Fungi</taxon>
        <taxon>Dikarya</taxon>
        <taxon>Ascomycota</taxon>
        <taxon>Pezizomycotina</taxon>
        <taxon>Orbiliomycetes</taxon>
        <taxon>Orbiliales</taxon>
        <taxon>Orbiliaceae</taxon>
        <taxon>Drechslerella</taxon>
    </lineage>
</organism>
<sequence>MVNLRGAAVLLADRLLHNGIVTNINREQWKLEVVNWLKVAITGLKLSVVQYGTGKQYQPSGKTFDTADEGYKASRDSNPMNSRDIFYEDDVYNIGVSSLDPSDRQEASSDDLGDDISEVENGPLSPRRDLYTVAWEWQKYAAATAAAYAKELLDILPASEIPGNAPYASEDRRKARLIDELSHRRGAAAREIALRRRHPDYRAWLDPKELAEHRGFLWIRGKPGAAAIAIPQNDFVSGFRVTDWISNAILFAEDEECTSCENLLYVLAKKNLGNLIRIHPQRTRCFDFGSTEYGPPLFAALASGSHEAVQAFLEGHAQVQLGGHPFNLCKWYTDNENKRIDWGPKFSFSRQRGIASHIIEKGDEVIFAFSLISGYIDYQAKGEYGQTPLSSAAYAGWKTVVQLLLERGVDIESGDNGGRTPLIRAASAGRDTVVQMLLKQGAEIECRDNSGRTPLSWAAVAGREAVVRLLLATERIEVDSKDKYGRTPLWYASESGDTGVVQLLLDNGADIESKDNVGQTPLSHAASLRRGSVVQLLLEKGVDVESRDKNGQTPLSHAAVAGAEEVIRLLLEKGVNIESRDKNGQTPLSHAACSCVPEGQHGGVIQWDFGKTGRGAKFERIGLLNKPPTVLTAALSKLSTDHELEGSMCSEFISDMLRRYPKLGSKYGPRGSSTDILYEAHYDHAGELPTCEGCDPSKIVHREPREEGVVVHYGLIASGNQVMKHGLSRDEISRSLGGALCFEMEAAGIMNDFPCVVIRGICDYSDSHKNKAWQEYAAATAAAFARELLHTIPTSQVAAIKKVEEVLSGIKDTITDAVKQINDEGEARATRREEDKLIQMLFKSGANYMDQISIERIPDRVAGTCQWFLRNRNYIEWLENKRSSLLWVSADPGCGKSVLAASLLRRELAKTKTRTTCYFFFKDDDADRRSAAVAISAILCQLFSQNKDLRKYAMSHFAEKGAKLTENVGVLWEILTKAAADPKAGEIICVLDALDECEESQRIRIINLLREYYSVSGHPDKLKFLVTSRPYFDIERGFRKLTNDFPTIRLAAEEEAAAISREIDLVIKYRVGDLKTEMDLPEPVAAALEASLLKMTHRTYLYLKLIFEVIRNRFDATTEKRMRGILEQMPKTVDKAYEEILNGSSNPVEAKRLLHFVVAAVRPLSLKEMGLALAIDGMTPAPTCYEDLDLEAEHLFRTRIRNTCGLFINIVDSKIYLLHQTAKEFLVRAGSEATFSGSWKQCLIPRDSSLMLAKACLTYLLFDVFESDPPQLPEITEFLFADPSDMMAREEGVDQPESEDEKRKQELEALYEEVSDRYRKLHGFLDYAATSWFHHVRDTDDPEIMAMTVRILEKGSKRMYTWSHMDLEGEEGSDVTAALLSPLGVAVSFRLPSVVKIILDNGCDLKERDAVGMTALSYAVTLTEPENPDELTIRQRARPHSWEILCQLLAHMADKAAEKRPRELMLEVEYKDVEARPAYSIAKGGSGRPGLLGILGLERQKTPEDLLHEPRLQKTAILALLQNVVGVNLEILKERDGLHLEAQACFEVIVGFLTGMFEEGEDVDEDGSEDARPPHPVVAVVIDELGDDFLDIVEARTDANSHLFSDGVDQNDAVELLVELGETTFHRAAEVCLQGAEGLSRLEIAARLGRQFIGVLLLAAYNFADHVDGYSPMDPLDYLYYLSVKYRYSAIFQILLANGPEAIDFSRTWMRNSNIGNRLLGVSIAMGDVLTTRVLLEEGANPDSMISSINEELGLPAVLLAIILGEEEILKVFIQRGANIDAAQQNGLGVPTALHMAAAIGEVSMCKLLLDHGANANVPGPEFRVWEALMGELVAYFEAVSGNIYGGDGGDDDQAQEADLSDQEELVMEQRILGGTVLHLAVATGFTELIELLASSKVDIKVKNQAGKTAVLVAKDTGNREIIRLVEGIARKQRGKIVGRVLVQ</sequence>
<dbReference type="InterPro" id="IPR007111">
    <property type="entry name" value="NACHT_NTPase"/>
</dbReference>
<dbReference type="InterPro" id="IPR035994">
    <property type="entry name" value="Nucleoside_phosphorylase_sf"/>
</dbReference>
<dbReference type="InterPro" id="IPR036770">
    <property type="entry name" value="Ankyrin_rpt-contain_sf"/>
</dbReference>
<dbReference type="InterPro" id="IPR027417">
    <property type="entry name" value="P-loop_NTPase"/>
</dbReference>
<dbReference type="PROSITE" id="PS50297">
    <property type="entry name" value="ANK_REP_REGION"/>
    <property type="match status" value="8"/>
</dbReference>
<dbReference type="EMBL" id="JAQGDS010000016">
    <property type="protein sequence ID" value="KAJ6256012.1"/>
    <property type="molecule type" value="Genomic_DNA"/>
</dbReference>
<dbReference type="InterPro" id="IPR054471">
    <property type="entry name" value="GPIID_WHD"/>
</dbReference>
<feature type="region of interest" description="Disordered" evidence="4">
    <location>
        <begin position="97"/>
        <end position="121"/>
    </location>
</feature>
<feature type="repeat" description="ANK" evidence="3">
    <location>
        <begin position="550"/>
        <end position="582"/>
    </location>
</feature>
<keyword evidence="7" id="KW-1185">Reference proteome</keyword>
<dbReference type="SUPFAM" id="SSF52540">
    <property type="entry name" value="P-loop containing nucleoside triphosphate hydrolases"/>
    <property type="match status" value="1"/>
</dbReference>
<dbReference type="PRINTS" id="PR01415">
    <property type="entry name" value="ANKYRIN"/>
</dbReference>
<evidence type="ECO:0000256" key="3">
    <source>
        <dbReference type="PROSITE-ProRule" id="PRU00023"/>
    </source>
</evidence>
<comment type="caution">
    <text evidence="6">The sequence shown here is derived from an EMBL/GenBank/DDBJ whole genome shotgun (WGS) entry which is preliminary data.</text>
</comment>
<dbReference type="Gene3D" id="3.40.50.1580">
    <property type="entry name" value="Nucleoside phosphorylase domain"/>
    <property type="match status" value="1"/>
</dbReference>
<feature type="repeat" description="ANK" evidence="3">
    <location>
        <begin position="484"/>
        <end position="516"/>
    </location>
</feature>
<dbReference type="InterPro" id="IPR055497">
    <property type="entry name" value="DUF7069"/>
</dbReference>
<dbReference type="Proteomes" id="UP001221413">
    <property type="component" value="Unassembled WGS sequence"/>
</dbReference>
<feature type="repeat" description="ANK" evidence="3">
    <location>
        <begin position="517"/>
        <end position="549"/>
    </location>
</feature>
<evidence type="ECO:0000313" key="7">
    <source>
        <dbReference type="Proteomes" id="UP001221413"/>
    </source>
</evidence>
<feature type="repeat" description="ANK" evidence="3">
    <location>
        <begin position="1792"/>
        <end position="1821"/>
    </location>
</feature>
<feature type="domain" description="NACHT" evidence="5">
    <location>
        <begin position="884"/>
        <end position="1030"/>
    </location>
</feature>
<dbReference type="Pfam" id="PF00023">
    <property type="entry name" value="Ank"/>
    <property type="match status" value="1"/>
</dbReference>
<dbReference type="Pfam" id="PF23239">
    <property type="entry name" value="DUF7069"/>
    <property type="match status" value="1"/>
</dbReference>
<dbReference type="GO" id="GO:0003824">
    <property type="term" value="F:catalytic activity"/>
    <property type="evidence" value="ECO:0007669"/>
    <property type="project" value="InterPro"/>
</dbReference>
<evidence type="ECO:0000259" key="5">
    <source>
        <dbReference type="PROSITE" id="PS50837"/>
    </source>
</evidence>
<dbReference type="PANTHER" id="PTHR24198:SF165">
    <property type="entry name" value="ANKYRIN REPEAT-CONTAINING PROTEIN-RELATED"/>
    <property type="match status" value="1"/>
</dbReference>
<dbReference type="InterPro" id="IPR002110">
    <property type="entry name" value="Ankyrin_rpt"/>
</dbReference>
<feature type="repeat" description="ANK" evidence="3">
    <location>
        <begin position="450"/>
        <end position="471"/>
    </location>
</feature>
<accession>A0AAD6NFD2</accession>
<dbReference type="PROSITE" id="PS50837">
    <property type="entry name" value="NACHT"/>
    <property type="match status" value="1"/>
</dbReference>
<keyword evidence="2 3" id="KW-0040">ANK repeat</keyword>
<dbReference type="SUPFAM" id="SSF48403">
    <property type="entry name" value="Ankyrin repeat"/>
    <property type="match status" value="2"/>
</dbReference>
<evidence type="ECO:0000313" key="6">
    <source>
        <dbReference type="EMBL" id="KAJ6256012.1"/>
    </source>
</evidence>
<dbReference type="Pfam" id="PF22939">
    <property type="entry name" value="WHD_GPIID"/>
    <property type="match status" value="1"/>
</dbReference>
<dbReference type="Pfam" id="PF12796">
    <property type="entry name" value="Ank_2"/>
    <property type="match status" value="3"/>
</dbReference>
<dbReference type="SMART" id="SM00248">
    <property type="entry name" value="ANK"/>
    <property type="match status" value="13"/>
</dbReference>
<feature type="repeat" description="ANK" evidence="3">
    <location>
        <begin position="384"/>
        <end position="416"/>
    </location>
</feature>
<evidence type="ECO:0000256" key="4">
    <source>
        <dbReference type="SAM" id="MobiDB-lite"/>
    </source>
</evidence>
<evidence type="ECO:0000256" key="2">
    <source>
        <dbReference type="ARBA" id="ARBA00023043"/>
    </source>
</evidence>
<dbReference type="Gene3D" id="1.25.40.20">
    <property type="entry name" value="Ankyrin repeat-containing domain"/>
    <property type="match status" value="4"/>
</dbReference>
<protein>
    <recommendedName>
        <fullName evidence="5">NACHT domain-containing protein</fullName>
    </recommendedName>
</protein>
<feature type="repeat" description="ANK" evidence="3">
    <location>
        <begin position="1753"/>
        <end position="1785"/>
    </location>
</feature>
<feature type="compositionally biased region" description="Acidic residues" evidence="4">
    <location>
        <begin position="108"/>
        <end position="118"/>
    </location>
</feature>